<comment type="caution">
    <text evidence="1">The sequence shown here is derived from an EMBL/GenBank/DDBJ whole genome shotgun (WGS) entry which is preliminary data.</text>
</comment>
<evidence type="ECO:0000313" key="2">
    <source>
        <dbReference type="Proteomes" id="UP000233553"/>
    </source>
</evidence>
<protein>
    <submittedName>
        <fullName evidence="1">Uncharacterized protein</fullName>
    </submittedName>
</protein>
<reference evidence="1 2" key="1">
    <citation type="submission" date="2017-12" db="EMBL/GenBank/DDBJ databases">
        <title>Draft Genome sequences of multiple microbial strains isolated from spacecraft associated surfaces.</title>
        <authorList>
            <person name="Seuylemezian A."/>
            <person name="Vaishampayan P."/>
            <person name="Venkateswaran K."/>
        </authorList>
    </citation>
    <scope>NUCLEOTIDE SEQUENCE [LARGE SCALE GENOMIC DNA]</scope>
    <source>
        <strain evidence="1 2">2P01AA</strain>
    </source>
</reference>
<dbReference type="RefSeq" id="WP_101237141.1">
    <property type="nucleotide sequence ID" value="NZ_PISJ01000019.1"/>
</dbReference>
<organism evidence="1 2">
    <name type="scientific">Acinetobacter proteolyticus</name>
    <dbReference type="NCBI Taxonomy" id="1776741"/>
    <lineage>
        <taxon>Bacteria</taxon>
        <taxon>Pseudomonadati</taxon>
        <taxon>Pseudomonadota</taxon>
        <taxon>Gammaproteobacteria</taxon>
        <taxon>Moraxellales</taxon>
        <taxon>Moraxellaceae</taxon>
        <taxon>Acinetobacter</taxon>
    </lineage>
</organism>
<dbReference type="AlphaFoldDB" id="A0A2N0WB39"/>
<sequence>MKISTAIRTNIYTHQNLADPESFFRRLKFRCENYPELVPEKCGFWEPFKIKFSPDIIETLVPDDRDGQAGSLYWSRTKRTKAWGAFSVPMHSNMHANEVIHSELQQTDQNKLIEYVKKACLEFNADLAIIDLEVNDSWNLANPNIGGVEPTTDQLCNWLPDMYWGVVFGKPYIDLWGENLLLDVPAFKVEKLSDELIFIQLTENISDVVEKTEEVRIKREEVKSFLNNYVFYTPDKGYRSGNTLWFFSGRSENDLIRIPKVEYSAKVFNIPHFKLANSEQHVECDDVQNEPKKLNQSRLIDTDMWKFALSQEWFVQAYPEEKADLSTGTVEEIRFFYQPEYYDSPVEKELFIGAWDRTDQEKISHQEYAESSIQDLIESYPPAASKWVTVESKIVHFDEYSEVYLDQTDQQQFNLFRIAIKVIVFDSYFVKLTFMDYWCNELSESKQISDPIFSSFQVK</sequence>
<dbReference type="Proteomes" id="UP000233553">
    <property type="component" value="Unassembled WGS sequence"/>
</dbReference>
<gene>
    <name evidence="1" type="ORF">CW311_15810</name>
</gene>
<proteinExistence type="predicted"/>
<name>A0A2N0WB39_9GAMM</name>
<evidence type="ECO:0000313" key="1">
    <source>
        <dbReference type="EMBL" id="PKF31716.1"/>
    </source>
</evidence>
<accession>A0A2N0WB39</accession>
<dbReference type="EMBL" id="PISJ01000019">
    <property type="protein sequence ID" value="PKF31716.1"/>
    <property type="molecule type" value="Genomic_DNA"/>
</dbReference>